<feature type="transmembrane region" description="Helical" evidence="2">
    <location>
        <begin position="127"/>
        <end position="147"/>
    </location>
</feature>
<feature type="transmembrane region" description="Helical" evidence="2">
    <location>
        <begin position="193"/>
        <end position="213"/>
    </location>
</feature>
<dbReference type="FunFam" id="3.20.20.450:FF:000001">
    <property type="entry name" value="Cyclic di-GMP phosphodiesterase yahA"/>
    <property type="match status" value="1"/>
</dbReference>
<reference evidence="5 6" key="1">
    <citation type="submission" date="2017-07" db="EMBL/GenBank/DDBJ databases">
        <title>Complete genome sequence of Oryzomicrobium terrae TPP412.</title>
        <authorList>
            <person name="Chiu L.-W."/>
            <person name="Lo K.-J."/>
            <person name="Tsai Y.-M."/>
            <person name="Lin S.-S."/>
            <person name="Kuo C.-H."/>
            <person name="Liu C.-T."/>
        </authorList>
    </citation>
    <scope>NUCLEOTIDE SEQUENCE [LARGE SCALE GENOMIC DNA]</scope>
    <source>
        <strain evidence="5 6">TPP412</strain>
    </source>
</reference>
<dbReference type="InterPro" id="IPR001633">
    <property type="entry name" value="EAL_dom"/>
</dbReference>
<comment type="catalytic activity">
    <reaction evidence="1">
        <text>3',3'-c-di-GMP + H2O = 5'-phosphoguanylyl(3'-&gt;5')guanosine + H(+)</text>
        <dbReference type="Rhea" id="RHEA:24902"/>
        <dbReference type="ChEBI" id="CHEBI:15377"/>
        <dbReference type="ChEBI" id="CHEBI:15378"/>
        <dbReference type="ChEBI" id="CHEBI:58754"/>
        <dbReference type="ChEBI" id="CHEBI:58805"/>
        <dbReference type="EC" id="3.1.4.52"/>
    </reaction>
    <physiologicalReaction direction="left-to-right" evidence="1">
        <dbReference type="Rhea" id="RHEA:24903"/>
    </physiologicalReaction>
</comment>
<keyword evidence="2" id="KW-1133">Transmembrane helix</keyword>
<gene>
    <name evidence="5" type="ORF">OTERR_13710</name>
</gene>
<dbReference type="Gene3D" id="3.30.70.270">
    <property type="match status" value="1"/>
</dbReference>
<accession>A0A5C1E9L1</accession>
<evidence type="ECO:0000313" key="5">
    <source>
        <dbReference type="EMBL" id="QEL64847.1"/>
    </source>
</evidence>
<dbReference type="InterPro" id="IPR033425">
    <property type="entry name" value="MASE3"/>
</dbReference>
<dbReference type="InterPro" id="IPR029787">
    <property type="entry name" value="Nucleotide_cyclase"/>
</dbReference>
<dbReference type="FunFam" id="3.30.70.270:FF:000001">
    <property type="entry name" value="Diguanylate cyclase domain protein"/>
    <property type="match status" value="1"/>
</dbReference>
<dbReference type="EMBL" id="CP022579">
    <property type="protein sequence ID" value="QEL64847.1"/>
    <property type="molecule type" value="Genomic_DNA"/>
</dbReference>
<dbReference type="GO" id="GO:0071732">
    <property type="term" value="P:cellular response to nitric oxide"/>
    <property type="evidence" value="ECO:0007669"/>
    <property type="project" value="UniProtKB-ARBA"/>
</dbReference>
<dbReference type="Proteomes" id="UP000323671">
    <property type="component" value="Chromosome"/>
</dbReference>
<feature type="domain" description="EAL" evidence="3">
    <location>
        <begin position="473"/>
        <end position="727"/>
    </location>
</feature>
<proteinExistence type="predicted"/>
<keyword evidence="2" id="KW-0472">Membrane</keyword>
<dbReference type="Pfam" id="PF00563">
    <property type="entry name" value="EAL"/>
    <property type="match status" value="1"/>
</dbReference>
<dbReference type="CDD" id="cd01948">
    <property type="entry name" value="EAL"/>
    <property type="match status" value="1"/>
</dbReference>
<dbReference type="InterPro" id="IPR052155">
    <property type="entry name" value="Biofilm_reg_signaling"/>
</dbReference>
<evidence type="ECO:0000256" key="1">
    <source>
        <dbReference type="ARBA" id="ARBA00051114"/>
    </source>
</evidence>
<dbReference type="PANTHER" id="PTHR44757">
    <property type="entry name" value="DIGUANYLATE CYCLASE DGCP"/>
    <property type="match status" value="1"/>
</dbReference>
<feature type="transmembrane region" description="Helical" evidence="2">
    <location>
        <begin position="88"/>
        <end position="107"/>
    </location>
</feature>
<feature type="domain" description="GGDEF" evidence="4">
    <location>
        <begin position="331"/>
        <end position="464"/>
    </location>
</feature>
<dbReference type="PROSITE" id="PS50883">
    <property type="entry name" value="EAL"/>
    <property type="match status" value="1"/>
</dbReference>
<feature type="transmembrane region" description="Helical" evidence="2">
    <location>
        <begin position="225"/>
        <end position="246"/>
    </location>
</feature>
<keyword evidence="2" id="KW-0812">Transmembrane</keyword>
<evidence type="ECO:0008006" key="7">
    <source>
        <dbReference type="Google" id="ProtNLM"/>
    </source>
</evidence>
<protein>
    <recommendedName>
        <fullName evidence="7">Diguanylate cyclase/phosphodiesterase</fullName>
    </recommendedName>
</protein>
<dbReference type="SUPFAM" id="SSF141868">
    <property type="entry name" value="EAL domain-like"/>
    <property type="match status" value="1"/>
</dbReference>
<sequence>MSHHDTPSLIPAVTATGAPAPELPWRPITGMALVVLVCWLMPLEALKNDHSLYPLALHTLSEIFAVVVAALVFAVAWNTYARERPSNILILACGFLGVGLLDFGHALSYRGMPDLVTPASAEKAIDFWLAARYLSAATLLTVALRPWTPLQKSATRYRLLAGVLAGTALIFVLQLFFPSIWPRTFIEGQGLTAFKIGAELGVIAMLALAAIRFRQLHRQGAAFDAANLFAASMIGILSELCFTLYASVYDLFNLVGHIYKIVAYLFIYRAIFVASVRDPYQRLKVAVAKRKQAEHKIEHLAYHDPLTELPNRLLLRDRLEQAMVWADRSHTRVALIFIDIDNFKTINDSLGHTVGDALLKKLATCLQGSLRSTDTLSRQGGDEFVLLVPGLNSSEDCTPILSKIMSDIQAPIVIDNTEITTSASIGIALYPDDGANFDTLLQKADTAMYKAKEAGRNAYRFFDETMNSEVVANLSLRNGLRRALDNDQFVLHYQPQIDLASGTVIGVEALIRWQHPELGLMAPGRFITVAEESGLIVPIGEWVIQEACRQAACWQRAGLPKIVVAVNLSAIQFRRGDVEHTVVRALDASGLDPQFLELELTESILLQGTDSVFTTVRELKKLGVKFSIDDFGTGYSSLSYLKRFAVDKLKIDQSFVRDLTHDSDDAAIIRAIVQMAHSLGLRTIAEGVENENVLEQLRGFGCNEAQGYHFERPMSAEAMSDYLEKSRQSLALALAANN</sequence>
<feature type="transmembrane region" description="Helical" evidence="2">
    <location>
        <begin position="55"/>
        <end position="76"/>
    </location>
</feature>
<organism evidence="5 6">
    <name type="scientific">Oryzomicrobium terrae</name>
    <dbReference type="NCBI Taxonomy" id="1735038"/>
    <lineage>
        <taxon>Bacteria</taxon>
        <taxon>Pseudomonadati</taxon>
        <taxon>Pseudomonadota</taxon>
        <taxon>Betaproteobacteria</taxon>
        <taxon>Rhodocyclales</taxon>
        <taxon>Rhodocyclaceae</taxon>
        <taxon>Oryzomicrobium</taxon>
    </lineage>
</organism>
<dbReference type="AlphaFoldDB" id="A0A5C1E9L1"/>
<dbReference type="SMART" id="SM00267">
    <property type="entry name" value="GGDEF"/>
    <property type="match status" value="1"/>
</dbReference>
<dbReference type="SUPFAM" id="SSF55073">
    <property type="entry name" value="Nucleotide cyclase"/>
    <property type="match status" value="1"/>
</dbReference>
<feature type="transmembrane region" description="Helical" evidence="2">
    <location>
        <begin position="159"/>
        <end position="181"/>
    </location>
</feature>
<dbReference type="Pfam" id="PF00990">
    <property type="entry name" value="GGDEF"/>
    <property type="match status" value="1"/>
</dbReference>
<keyword evidence="6" id="KW-1185">Reference proteome</keyword>
<dbReference type="Pfam" id="PF17159">
    <property type="entry name" value="MASE3"/>
    <property type="match status" value="1"/>
</dbReference>
<evidence type="ECO:0000256" key="2">
    <source>
        <dbReference type="SAM" id="Phobius"/>
    </source>
</evidence>
<dbReference type="Gene3D" id="3.20.20.450">
    <property type="entry name" value="EAL domain"/>
    <property type="match status" value="1"/>
</dbReference>
<dbReference type="NCBIfam" id="TIGR00254">
    <property type="entry name" value="GGDEF"/>
    <property type="match status" value="1"/>
</dbReference>
<evidence type="ECO:0000259" key="3">
    <source>
        <dbReference type="PROSITE" id="PS50883"/>
    </source>
</evidence>
<dbReference type="InterPro" id="IPR000160">
    <property type="entry name" value="GGDEF_dom"/>
</dbReference>
<dbReference type="RefSeq" id="WP_149425276.1">
    <property type="nucleotide sequence ID" value="NZ_CP022579.1"/>
</dbReference>
<dbReference type="KEGG" id="otr:OTERR_13710"/>
<dbReference type="GO" id="GO:0071111">
    <property type="term" value="F:cyclic-guanylate-specific phosphodiesterase activity"/>
    <property type="evidence" value="ECO:0007669"/>
    <property type="project" value="UniProtKB-EC"/>
</dbReference>
<dbReference type="InterPro" id="IPR035919">
    <property type="entry name" value="EAL_sf"/>
</dbReference>
<evidence type="ECO:0000259" key="4">
    <source>
        <dbReference type="PROSITE" id="PS50887"/>
    </source>
</evidence>
<dbReference type="PANTHER" id="PTHR44757:SF2">
    <property type="entry name" value="BIOFILM ARCHITECTURE MAINTENANCE PROTEIN MBAA"/>
    <property type="match status" value="1"/>
</dbReference>
<dbReference type="CDD" id="cd01949">
    <property type="entry name" value="GGDEF"/>
    <property type="match status" value="1"/>
</dbReference>
<dbReference type="PROSITE" id="PS50887">
    <property type="entry name" value="GGDEF"/>
    <property type="match status" value="1"/>
</dbReference>
<dbReference type="SMART" id="SM00052">
    <property type="entry name" value="EAL"/>
    <property type="match status" value="1"/>
</dbReference>
<name>A0A5C1E9L1_9RHOO</name>
<dbReference type="InterPro" id="IPR043128">
    <property type="entry name" value="Rev_trsase/Diguanyl_cyclase"/>
</dbReference>
<evidence type="ECO:0000313" key="6">
    <source>
        <dbReference type="Proteomes" id="UP000323671"/>
    </source>
</evidence>